<dbReference type="AlphaFoldDB" id="A0A975MMM5"/>
<sequence>MRQINGLENIRQQHPDRLNAARFAELLLQDLQNCHCTIYGCIGQDQKILLAQLKLLPDSLNYDSFDQRIDLIVAGPILRADCVPLTYILQGGQFSLSGRCSMIAKVCGVDLYLQRSYTGQVGDVARQSFALPVNALLKFMQ</sequence>
<proteinExistence type="predicted"/>
<name>A0A975MMM5_9GAMM</name>
<protein>
    <submittedName>
        <fullName evidence="1">Uncharacterized protein</fullName>
    </submittedName>
</protein>
<evidence type="ECO:0000313" key="1">
    <source>
        <dbReference type="EMBL" id="QWF70587.1"/>
    </source>
</evidence>
<reference evidence="1" key="1">
    <citation type="submission" date="2021-04" db="EMBL/GenBank/DDBJ databases">
        <title>Draft genome sequence data of methanotrophic Methylovulum sp. strain S1L and Methylomonas sp. strain S2AM isolated from boreal lake water columns.</title>
        <authorList>
            <person name="Rissanen A.J."/>
            <person name="Mangayil R."/>
            <person name="Svenning M.M."/>
            <person name="Khanongnuch R."/>
        </authorList>
    </citation>
    <scope>NUCLEOTIDE SEQUENCE</scope>
    <source>
        <strain evidence="1">S2AM</strain>
    </source>
</reference>
<dbReference type="EMBL" id="CP073754">
    <property type="protein sequence ID" value="QWF70587.1"/>
    <property type="molecule type" value="Genomic_DNA"/>
</dbReference>
<accession>A0A975MMM5</accession>
<dbReference type="Proteomes" id="UP000676649">
    <property type="component" value="Chromosome"/>
</dbReference>
<dbReference type="KEGG" id="mpad:KEF85_14855"/>
<gene>
    <name evidence="1" type="ORF">KEF85_14855</name>
</gene>
<organism evidence="1 2">
    <name type="scientific">Methylomonas paludis</name>
    <dbReference type="NCBI Taxonomy" id="1173101"/>
    <lineage>
        <taxon>Bacteria</taxon>
        <taxon>Pseudomonadati</taxon>
        <taxon>Pseudomonadota</taxon>
        <taxon>Gammaproteobacteria</taxon>
        <taxon>Methylococcales</taxon>
        <taxon>Methylococcaceae</taxon>
        <taxon>Methylomonas</taxon>
    </lineage>
</organism>
<evidence type="ECO:0000313" key="2">
    <source>
        <dbReference type="Proteomes" id="UP000676649"/>
    </source>
</evidence>
<keyword evidence="2" id="KW-1185">Reference proteome</keyword>